<evidence type="ECO:0000313" key="5">
    <source>
        <dbReference type="EMBL" id="GID16199.1"/>
    </source>
</evidence>
<dbReference type="PRINTS" id="PR00081">
    <property type="entry name" value="GDHRDH"/>
</dbReference>
<dbReference type="PANTHER" id="PTHR43490">
    <property type="entry name" value="(+)-NEOMENTHOL DEHYDROGENASE"/>
    <property type="match status" value="1"/>
</dbReference>
<keyword evidence="2" id="KW-0521">NADP</keyword>
<dbReference type="InterPro" id="IPR036291">
    <property type="entry name" value="NAD(P)-bd_dom_sf"/>
</dbReference>
<dbReference type="PRINTS" id="PR00080">
    <property type="entry name" value="SDRFAMILY"/>
</dbReference>
<dbReference type="InterPro" id="IPR002347">
    <property type="entry name" value="SDR_fam"/>
</dbReference>
<comment type="similarity">
    <text evidence="1 4">Belongs to the short-chain dehydrogenases/reductases (SDR) family.</text>
</comment>
<dbReference type="RefSeq" id="WP_203664868.1">
    <property type="nucleotide sequence ID" value="NZ_BAAAZM010000029.1"/>
</dbReference>
<dbReference type="EMBL" id="BOMB01000054">
    <property type="protein sequence ID" value="GID16199.1"/>
    <property type="molecule type" value="Genomic_DNA"/>
</dbReference>
<dbReference type="PANTHER" id="PTHR43490:SF99">
    <property type="entry name" value="SHORT-CHAIN DEHYDROGENASE_REDUCTASE"/>
    <property type="match status" value="1"/>
</dbReference>
<name>A0A8J3NHN4_9ACTN</name>
<comment type="caution">
    <text evidence="5">The sequence shown here is derived from an EMBL/GenBank/DDBJ whole genome shotgun (WGS) entry which is preliminary data.</text>
</comment>
<evidence type="ECO:0000256" key="1">
    <source>
        <dbReference type="ARBA" id="ARBA00006484"/>
    </source>
</evidence>
<accession>A0A8J3NHN4</accession>
<proteinExistence type="inferred from homology"/>
<dbReference type="AlphaFoldDB" id="A0A8J3NHN4"/>
<protein>
    <submittedName>
        <fullName evidence="5">Short-chain dehydrogenase</fullName>
    </submittedName>
</protein>
<dbReference type="GO" id="GO:0016491">
    <property type="term" value="F:oxidoreductase activity"/>
    <property type="evidence" value="ECO:0007669"/>
    <property type="project" value="UniProtKB-KW"/>
</dbReference>
<reference evidence="5" key="1">
    <citation type="submission" date="2021-01" db="EMBL/GenBank/DDBJ databases">
        <title>Whole genome shotgun sequence of Actinocatenispora rupis NBRC 107355.</title>
        <authorList>
            <person name="Komaki H."/>
            <person name="Tamura T."/>
        </authorList>
    </citation>
    <scope>NUCLEOTIDE SEQUENCE</scope>
    <source>
        <strain evidence="5">NBRC 107355</strain>
    </source>
</reference>
<evidence type="ECO:0000256" key="4">
    <source>
        <dbReference type="RuleBase" id="RU000363"/>
    </source>
</evidence>
<dbReference type="Gene3D" id="3.40.50.720">
    <property type="entry name" value="NAD(P)-binding Rossmann-like Domain"/>
    <property type="match status" value="1"/>
</dbReference>
<dbReference type="SUPFAM" id="SSF51735">
    <property type="entry name" value="NAD(P)-binding Rossmann-fold domains"/>
    <property type="match status" value="1"/>
</dbReference>
<dbReference type="GO" id="GO:0016020">
    <property type="term" value="C:membrane"/>
    <property type="evidence" value="ECO:0007669"/>
    <property type="project" value="TreeGrafter"/>
</dbReference>
<evidence type="ECO:0000256" key="2">
    <source>
        <dbReference type="ARBA" id="ARBA00022857"/>
    </source>
</evidence>
<evidence type="ECO:0000256" key="3">
    <source>
        <dbReference type="ARBA" id="ARBA00023002"/>
    </source>
</evidence>
<keyword evidence="6" id="KW-1185">Reference proteome</keyword>
<gene>
    <name evidence="5" type="ORF">Aru02nite_70880</name>
</gene>
<sequence length="226" mass="23499">MIALVTGANRGIGREVARQLVEAGHTVLVTARSADAAAGVAAELGPDAHPLRLDVTSTDDVVRCAADVADRFGVLDALVNNAAITYDTWQRAADADLDVVRDAAETNLYGPWRLVQALLPLLRASRHGRIVNVSSEAASLAGMGGGTPAYTVSKVGLNALTRMLAAELRPDRILVNAVCPGWVATDMGGPGGRPVTAGAASVVWAVTLPDDGPTGGFFRDGRPLRW</sequence>
<dbReference type="InterPro" id="IPR020904">
    <property type="entry name" value="Sc_DH/Rdtase_CS"/>
</dbReference>
<organism evidence="5 6">
    <name type="scientific">Actinocatenispora rupis</name>
    <dbReference type="NCBI Taxonomy" id="519421"/>
    <lineage>
        <taxon>Bacteria</taxon>
        <taxon>Bacillati</taxon>
        <taxon>Actinomycetota</taxon>
        <taxon>Actinomycetes</taxon>
        <taxon>Micromonosporales</taxon>
        <taxon>Micromonosporaceae</taxon>
        <taxon>Actinocatenispora</taxon>
    </lineage>
</organism>
<dbReference type="Proteomes" id="UP000612808">
    <property type="component" value="Unassembled WGS sequence"/>
</dbReference>
<evidence type="ECO:0000313" key="6">
    <source>
        <dbReference type="Proteomes" id="UP000612808"/>
    </source>
</evidence>
<keyword evidence="3" id="KW-0560">Oxidoreductase</keyword>
<dbReference type="Pfam" id="PF00106">
    <property type="entry name" value="adh_short"/>
    <property type="match status" value="1"/>
</dbReference>
<dbReference type="PROSITE" id="PS00061">
    <property type="entry name" value="ADH_SHORT"/>
    <property type="match status" value="1"/>
</dbReference>